<sequence length="281" mass="33099">MGVENKMERLKVFPSMIFQTNSTVFVGESFVLVVDPTWFPEEVRAIRDYVDQVKGDRELYIFYTHADYDHIIAAGLFADAIPIGSVSMKMYPEKERELERTRQFDRNHYVKREYPVVFPEIEIVITEDGQEIQLGETTATCYLTPGHTFDGAMLYLHTYGVWVVGDHFSDVELPLINSVEDYKQTVSKVHRWWDQIQDEINWMIPGHGLATSDRMEMERRLQESQYYLDELEKIALDTDEDQLNELRDKICIPPNDFIQKCHNENIAKMKEYLLKQERPEK</sequence>
<dbReference type="GO" id="GO:0016787">
    <property type="term" value="F:hydrolase activity"/>
    <property type="evidence" value="ECO:0007669"/>
    <property type="project" value="UniProtKB-KW"/>
</dbReference>
<dbReference type="RefSeq" id="WP_131848348.1">
    <property type="nucleotide sequence ID" value="NZ_SLXV01000009.1"/>
</dbReference>
<protein>
    <submittedName>
        <fullName evidence="2">Glyoxylase-like metal-dependent hydrolase (Beta-lactamase superfamily II)</fullName>
    </submittedName>
</protein>
<evidence type="ECO:0000259" key="1">
    <source>
        <dbReference type="SMART" id="SM00849"/>
    </source>
</evidence>
<evidence type="ECO:0000313" key="2">
    <source>
        <dbReference type="EMBL" id="TCP69397.1"/>
    </source>
</evidence>
<name>A0A4R2S093_9BACL</name>
<keyword evidence="2" id="KW-0378">Hydrolase</keyword>
<dbReference type="InterPro" id="IPR050855">
    <property type="entry name" value="NDM-1-like"/>
</dbReference>
<dbReference type="AlphaFoldDB" id="A0A4R2S093"/>
<dbReference type="Proteomes" id="UP000294746">
    <property type="component" value="Unassembled WGS sequence"/>
</dbReference>
<dbReference type="InterPro" id="IPR036866">
    <property type="entry name" value="RibonucZ/Hydroxyglut_hydro"/>
</dbReference>
<feature type="domain" description="Metallo-beta-lactamase" evidence="1">
    <location>
        <begin position="19"/>
        <end position="207"/>
    </location>
</feature>
<proteinExistence type="predicted"/>
<gene>
    <name evidence="2" type="ORF">EDD57_10956</name>
</gene>
<organism evidence="2 3">
    <name type="scientific">Baia soyae</name>
    <dbReference type="NCBI Taxonomy" id="1544746"/>
    <lineage>
        <taxon>Bacteria</taxon>
        <taxon>Bacillati</taxon>
        <taxon>Bacillota</taxon>
        <taxon>Bacilli</taxon>
        <taxon>Bacillales</taxon>
        <taxon>Thermoactinomycetaceae</taxon>
        <taxon>Baia</taxon>
    </lineage>
</organism>
<dbReference type="SUPFAM" id="SSF56281">
    <property type="entry name" value="Metallo-hydrolase/oxidoreductase"/>
    <property type="match status" value="1"/>
</dbReference>
<evidence type="ECO:0000313" key="3">
    <source>
        <dbReference type="Proteomes" id="UP000294746"/>
    </source>
</evidence>
<dbReference type="InterPro" id="IPR001279">
    <property type="entry name" value="Metallo-B-lactamas"/>
</dbReference>
<keyword evidence="3" id="KW-1185">Reference proteome</keyword>
<dbReference type="EMBL" id="SLXV01000009">
    <property type="protein sequence ID" value="TCP69397.1"/>
    <property type="molecule type" value="Genomic_DNA"/>
</dbReference>
<dbReference type="PANTHER" id="PTHR42951">
    <property type="entry name" value="METALLO-BETA-LACTAMASE DOMAIN-CONTAINING"/>
    <property type="match status" value="1"/>
</dbReference>
<dbReference type="OrthoDB" id="1491389at2"/>
<dbReference type="SMART" id="SM00849">
    <property type="entry name" value="Lactamase_B"/>
    <property type="match status" value="1"/>
</dbReference>
<reference evidence="2 3" key="1">
    <citation type="submission" date="2019-03" db="EMBL/GenBank/DDBJ databases">
        <title>Genomic Encyclopedia of Type Strains, Phase IV (KMG-IV): sequencing the most valuable type-strain genomes for metagenomic binning, comparative biology and taxonomic classification.</title>
        <authorList>
            <person name="Goeker M."/>
        </authorList>
    </citation>
    <scope>NUCLEOTIDE SEQUENCE [LARGE SCALE GENOMIC DNA]</scope>
    <source>
        <strain evidence="2 3">DSM 46831</strain>
    </source>
</reference>
<comment type="caution">
    <text evidence="2">The sequence shown here is derived from an EMBL/GenBank/DDBJ whole genome shotgun (WGS) entry which is preliminary data.</text>
</comment>
<dbReference type="PANTHER" id="PTHR42951:SF4">
    <property type="entry name" value="ACYL-COENZYME A THIOESTERASE MBLAC2"/>
    <property type="match status" value="1"/>
</dbReference>
<accession>A0A4R2S093</accession>
<dbReference type="Gene3D" id="3.60.15.10">
    <property type="entry name" value="Ribonuclease Z/Hydroxyacylglutathione hydrolase-like"/>
    <property type="match status" value="1"/>
</dbReference>
<dbReference type="Pfam" id="PF00753">
    <property type="entry name" value="Lactamase_B"/>
    <property type="match status" value="1"/>
</dbReference>